<evidence type="ECO:0000313" key="2">
    <source>
        <dbReference type="Proteomes" id="UP001485226"/>
    </source>
</evidence>
<dbReference type="Proteomes" id="UP001485226">
    <property type="component" value="Unassembled WGS sequence"/>
</dbReference>
<organism evidence="1 2">
    <name type="scientific">Flavobacterium calami</name>
    <dbReference type="NCBI Taxonomy" id="3139144"/>
    <lineage>
        <taxon>Bacteria</taxon>
        <taxon>Pseudomonadati</taxon>
        <taxon>Bacteroidota</taxon>
        <taxon>Flavobacteriia</taxon>
        <taxon>Flavobacteriales</taxon>
        <taxon>Flavobacteriaceae</taxon>
        <taxon>Flavobacterium</taxon>
    </lineage>
</organism>
<protein>
    <recommendedName>
        <fullName evidence="3">DUF1871 domain-containing protein</fullName>
    </recommendedName>
</protein>
<name>A0ABU9ITT3_9FLAO</name>
<dbReference type="SUPFAM" id="SSF116922">
    <property type="entry name" value="YugE-like"/>
    <property type="match status" value="1"/>
</dbReference>
<dbReference type="InterPro" id="IPR023162">
    <property type="entry name" value="Apc36109-like_dom_sf"/>
</dbReference>
<evidence type="ECO:0000313" key="1">
    <source>
        <dbReference type="EMBL" id="MEL1255842.1"/>
    </source>
</evidence>
<reference evidence="1 2" key="1">
    <citation type="submission" date="2024-04" db="EMBL/GenBank/DDBJ databases">
        <title>Flavobacterium sp. DGU38 16S ribosomal RNA gene Genome sequencing and assembly.</title>
        <authorList>
            <person name="Park S."/>
        </authorList>
    </citation>
    <scope>NUCLEOTIDE SEQUENCE [LARGE SCALE GENOMIC DNA]</scope>
    <source>
        <strain evidence="1 2">DGU38</strain>
    </source>
</reference>
<accession>A0ABU9ITT3</accession>
<dbReference type="EMBL" id="JBBYHS010000024">
    <property type="protein sequence ID" value="MEL1255842.1"/>
    <property type="molecule type" value="Genomic_DNA"/>
</dbReference>
<comment type="caution">
    <text evidence="1">The sequence shown here is derived from an EMBL/GenBank/DDBJ whole genome shotgun (WGS) entry which is preliminary data.</text>
</comment>
<proteinExistence type="predicted"/>
<dbReference type="RefSeq" id="WP_341694570.1">
    <property type="nucleotide sequence ID" value="NZ_JBBYHS010000024.1"/>
</dbReference>
<dbReference type="Gene3D" id="1.10.340.20">
    <property type="entry name" value="Apc36109-like domain"/>
    <property type="match status" value="1"/>
</dbReference>
<gene>
    <name evidence="1" type="ORF">AAEO57_18760</name>
</gene>
<keyword evidence="2" id="KW-1185">Reference proteome</keyword>
<sequence>MNQKQKIEQIKSILKQWNPLGNAEHSIPDLNDYETEVDDIIFNLEMDYDFPEKSVTKKQLSNIVKEVLNQAFDLYLTSSECDAPSEEILEVLNQK</sequence>
<evidence type="ECO:0008006" key="3">
    <source>
        <dbReference type="Google" id="ProtNLM"/>
    </source>
</evidence>